<dbReference type="EMBL" id="MU826360">
    <property type="protein sequence ID" value="KAJ7379084.1"/>
    <property type="molecule type" value="Genomic_DNA"/>
</dbReference>
<dbReference type="AlphaFoldDB" id="A0A9W9ZDM4"/>
<proteinExistence type="predicted"/>
<name>A0A9W9ZDM4_9CNID</name>
<dbReference type="Proteomes" id="UP001163046">
    <property type="component" value="Unassembled WGS sequence"/>
</dbReference>
<evidence type="ECO:0000313" key="1">
    <source>
        <dbReference type="EMBL" id="KAJ7379084.1"/>
    </source>
</evidence>
<accession>A0A9W9ZDM4</accession>
<evidence type="ECO:0000313" key="2">
    <source>
        <dbReference type="Proteomes" id="UP001163046"/>
    </source>
</evidence>
<comment type="caution">
    <text evidence="1">The sequence shown here is derived from an EMBL/GenBank/DDBJ whole genome shotgun (WGS) entry which is preliminary data.</text>
</comment>
<reference evidence="1" key="1">
    <citation type="submission" date="2023-01" db="EMBL/GenBank/DDBJ databases">
        <title>Genome assembly of the deep-sea coral Lophelia pertusa.</title>
        <authorList>
            <person name="Herrera S."/>
            <person name="Cordes E."/>
        </authorList>
    </citation>
    <scope>NUCLEOTIDE SEQUENCE</scope>
    <source>
        <strain evidence="1">USNM1676648</strain>
        <tissue evidence="1">Polyp</tissue>
    </source>
</reference>
<keyword evidence="2" id="KW-1185">Reference proteome</keyword>
<protein>
    <submittedName>
        <fullName evidence="1">Uncharacterized protein</fullName>
    </submittedName>
</protein>
<organism evidence="1 2">
    <name type="scientific">Desmophyllum pertusum</name>
    <dbReference type="NCBI Taxonomy" id="174260"/>
    <lineage>
        <taxon>Eukaryota</taxon>
        <taxon>Metazoa</taxon>
        <taxon>Cnidaria</taxon>
        <taxon>Anthozoa</taxon>
        <taxon>Hexacorallia</taxon>
        <taxon>Scleractinia</taxon>
        <taxon>Caryophylliina</taxon>
        <taxon>Caryophylliidae</taxon>
        <taxon>Desmophyllum</taxon>
    </lineage>
</organism>
<gene>
    <name evidence="1" type="ORF">OS493_018881</name>
</gene>
<sequence length="57" mass="6407">MKEASCISKNGCEKDIHKTRSAGAALALITSPQMNLYQQQSFMLQTSRHSHRLQSED</sequence>